<proteinExistence type="predicted"/>
<feature type="transmembrane region" description="Helical" evidence="2">
    <location>
        <begin position="60"/>
        <end position="78"/>
    </location>
</feature>
<dbReference type="PANTHER" id="PTHR30199:SF0">
    <property type="entry name" value="INNER MEMBRANE PROTEIN YDCO"/>
    <property type="match status" value="1"/>
</dbReference>
<dbReference type="Pfam" id="PF03594">
    <property type="entry name" value="BenE"/>
    <property type="match status" value="1"/>
</dbReference>
<feature type="transmembrane region" description="Helical" evidence="2">
    <location>
        <begin position="236"/>
        <end position="258"/>
    </location>
</feature>
<name>A0A9X2E398_9MICO</name>
<dbReference type="InterPro" id="IPR004711">
    <property type="entry name" value="Benzoate_Transporter"/>
</dbReference>
<dbReference type="GO" id="GO:0042925">
    <property type="term" value="F:benzoate transmembrane transporter activity"/>
    <property type="evidence" value="ECO:0007669"/>
    <property type="project" value="InterPro"/>
</dbReference>
<keyword evidence="2" id="KW-1133">Transmembrane helix</keyword>
<feature type="transmembrane region" description="Helical" evidence="2">
    <location>
        <begin position="308"/>
        <end position="330"/>
    </location>
</feature>
<dbReference type="RefSeq" id="WP_251946778.1">
    <property type="nucleotide sequence ID" value="NZ_JAMRYM010000071.1"/>
</dbReference>
<gene>
    <name evidence="3" type="ORF">NB037_14225</name>
</gene>
<dbReference type="PANTHER" id="PTHR30199">
    <property type="entry name" value="MFS FAMILY TRANSPORTER, PREDICTED SUBSTRATE BENZOATE"/>
    <property type="match status" value="1"/>
</dbReference>
<keyword evidence="4" id="KW-1185">Reference proteome</keyword>
<feature type="transmembrane region" description="Helical" evidence="2">
    <location>
        <begin position="33"/>
        <end position="53"/>
    </location>
</feature>
<keyword evidence="2" id="KW-0472">Membrane</keyword>
<dbReference type="Proteomes" id="UP001155240">
    <property type="component" value="Unassembled WGS sequence"/>
</dbReference>
<comment type="caution">
    <text evidence="3">The sequence shown here is derived from an EMBL/GenBank/DDBJ whole genome shotgun (WGS) entry which is preliminary data.</text>
</comment>
<feature type="compositionally biased region" description="Low complexity" evidence="1">
    <location>
        <begin position="378"/>
        <end position="392"/>
    </location>
</feature>
<feature type="transmembrane region" description="Helical" evidence="2">
    <location>
        <begin position="278"/>
        <end position="301"/>
    </location>
</feature>
<feature type="transmembrane region" description="Helical" evidence="2">
    <location>
        <begin position="191"/>
        <end position="215"/>
    </location>
</feature>
<dbReference type="GO" id="GO:0005886">
    <property type="term" value="C:plasma membrane"/>
    <property type="evidence" value="ECO:0007669"/>
    <property type="project" value="TreeGrafter"/>
</dbReference>
<accession>A0A9X2E398</accession>
<feature type="transmembrane region" description="Helical" evidence="2">
    <location>
        <begin position="138"/>
        <end position="156"/>
    </location>
</feature>
<feature type="transmembrane region" description="Helical" evidence="2">
    <location>
        <begin position="163"/>
        <end position="185"/>
    </location>
</feature>
<feature type="transmembrane region" description="Helical" evidence="2">
    <location>
        <begin position="84"/>
        <end position="103"/>
    </location>
</feature>
<feature type="transmembrane region" description="Helical" evidence="2">
    <location>
        <begin position="350"/>
        <end position="373"/>
    </location>
</feature>
<evidence type="ECO:0000256" key="2">
    <source>
        <dbReference type="SAM" id="Phobius"/>
    </source>
</evidence>
<sequence length="411" mass="41081">MLAGIVAALTGFSSSFAIVLAGVVAVGATDRQAASGLLAVCVLQGLLCILLSLRYRVPLTFAWSTPGAALLAATAAAPGGFDRAVGAFLVASLLLVITGLWPALGRLVSRIPRPLANGMLAGILFPLVLAPVRAAVEIPALALPVILVWLLLVRLLPRWAVPAAIGLAIVLLLATDGAALASAPLLPTPEFVAPVLEIGAVVGIGLPLYVVTMAGQNIPGIAVLSSFGFPSHSRPAIVSSGALSGVAALFGGVPINLAALSAALTAGPEASPRPERRWIASVSAGASYLVLGLVAGAATALVSSASPLLIEAVAGLALLGVFVSAVQAVVEESRLRLPAAATLLVTASGTSVAGIGSAFWGLVVGLVVLAWLVPPRAAPPADAVAGSQPRGSSPRRRSSGSVRASRPRKSR</sequence>
<protein>
    <submittedName>
        <fullName evidence="3">Benzoate/H(+) symporter BenE family transporter</fullName>
    </submittedName>
</protein>
<evidence type="ECO:0000313" key="3">
    <source>
        <dbReference type="EMBL" id="MCM6763576.1"/>
    </source>
</evidence>
<organism evidence="3 4">
    <name type="scientific">Rathayibacter rubneri</name>
    <dbReference type="NCBI Taxonomy" id="2950106"/>
    <lineage>
        <taxon>Bacteria</taxon>
        <taxon>Bacillati</taxon>
        <taxon>Actinomycetota</taxon>
        <taxon>Actinomycetes</taxon>
        <taxon>Micrococcales</taxon>
        <taxon>Microbacteriaceae</taxon>
        <taxon>Rathayibacter</taxon>
    </lineage>
</organism>
<reference evidence="3" key="1">
    <citation type="submission" date="2022-06" db="EMBL/GenBank/DDBJ databases">
        <title>Whole genome shotgun sequencing (WGS) of Rathayibacter sp. ZW T2_19, isolated from stored onions (Allium cepa).</title>
        <authorList>
            <person name="Stoll D.A."/>
            <person name="Huch M."/>
        </authorList>
    </citation>
    <scope>NUCLEOTIDE SEQUENCE</scope>
    <source>
        <strain evidence="3">ZW T2_19</strain>
    </source>
</reference>
<dbReference type="AlphaFoldDB" id="A0A9X2E398"/>
<dbReference type="NCBIfam" id="TIGR00843">
    <property type="entry name" value="benE"/>
    <property type="match status" value="1"/>
</dbReference>
<feature type="region of interest" description="Disordered" evidence="1">
    <location>
        <begin position="378"/>
        <end position="411"/>
    </location>
</feature>
<dbReference type="EMBL" id="JAMRYM010000071">
    <property type="protein sequence ID" value="MCM6763576.1"/>
    <property type="molecule type" value="Genomic_DNA"/>
</dbReference>
<keyword evidence="2" id="KW-0812">Transmembrane</keyword>
<evidence type="ECO:0000313" key="4">
    <source>
        <dbReference type="Proteomes" id="UP001155240"/>
    </source>
</evidence>
<evidence type="ECO:0000256" key="1">
    <source>
        <dbReference type="SAM" id="MobiDB-lite"/>
    </source>
</evidence>